<evidence type="ECO:0000313" key="2">
    <source>
        <dbReference type="Proteomes" id="UP000059574"/>
    </source>
</evidence>
<dbReference type="Proteomes" id="UP000059574">
    <property type="component" value="Chromosome"/>
</dbReference>
<accession>A0A0S2M0J9</accession>
<evidence type="ECO:0000313" key="1">
    <source>
        <dbReference type="EMBL" id="ALO67166.1"/>
    </source>
</evidence>
<reference evidence="2" key="1">
    <citation type="submission" date="2015-11" db="EMBL/GenBank/DDBJ databases">
        <authorList>
            <person name="Kumar R."/>
            <person name="Singh D."/>
            <person name="Swarnkar M.K."/>
            <person name="Singh A.K."/>
            <person name="Kumar S."/>
        </authorList>
    </citation>
    <scope>NUCLEOTIDE SEQUENCE [LARGE SCALE GENOMIC DNA]</scope>
    <source>
        <strain evidence="2">ERGS4:06</strain>
    </source>
</reference>
<gene>
    <name evidence="1" type="ORF">AS189_12465</name>
</gene>
<proteinExistence type="predicted"/>
<organism evidence="1 2">
    <name type="scientific">Arthrobacter alpinus</name>
    <dbReference type="NCBI Taxonomy" id="656366"/>
    <lineage>
        <taxon>Bacteria</taxon>
        <taxon>Bacillati</taxon>
        <taxon>Actinomycetota</taxon>
        <taxon>Actinomycetes</taxon>
        <taxon>Micrococcales</taxon>
        <taxon>Micrococcaceae</taxon>
        <taxon>Arthrobacter</taxon>
    </lineage>
</organism>
<dbReference type="EMBL" id="CP013200">
    <property type="protein sequence ID" value="ALO67166.1"/>
    <property type="molecule type" value="Genomic_DNA"/>
</dbReference>
<protein>
    <submittedName>
        <fullName evidence="1">Uncharacterized protein</fullName>
    </submittedName>
</protein>
<sequence length="59" mass="6395">MLIHRSDLRRILLDACRDSCVNLQNGVFVQKAEADGVKVRAFAANGDVYGATLCSLQTA</sequence>
<reference evidence="1 2" key="2">
    <citation type="journal article" date="2016" name="J. Biotechnol.">
        <title>Complete genome sequence of Arthrobacter alpinus ERGS4:06, a yellow pigmented bacterium tolerant to cold and radiations isolated from Sikkim Himalaya.</title>
        <authorList>
            <person name="Kumar R."/>
            <person name="Singh D."/>
            <person name="Swarnkar M.K."/>
            <person name="Singh A.K."/>
            <person name="Kumar S."/>
        </authorList>
    </citation>
    <scope>NUCLEOTIDE SEQUENCE [LARGE SCALE GENOMIC DNA]</scope>
    <source>
        <strain evidence="1 2">ERGS4:06</strain>
    </source>
</reference>
<dbReference type="AlphaFoldDB" id="A0A0S2M0J9"/>
<name>A0A0S2M0J9_9MICC</name>